<dbReference type="SMART" id="SM00834">
    <property type="entry name" value="CxxC_CXXC_SSSS"/>
    <property type="match status" value="1"/>
</dbReference>
<name>A0A9J7BMF6_9BACT</name>
<accession>A0A9J7BMF6</accession>
<evidence type="ECO:0000313" key="2">
    <source>
        <dbReference type="EMBL" id="UWZ84068.1"/>
    </source>
</evidence>
<dbReference type="NCBIfam" id="TIGR02605">
    <property type="entry name" value="CxxC_CxxC_SSSS"/>
    <property type="match status" value="1"/>
</dbReference>
<gene>
    <name evidence="2" type="ORF">MOP44_26360</name>
</gene>
<dbReference type="RefSeq" id="WP_260793572.1">
    <property type="nucleotide sequence ID" value="NZ_CP093313.1"/>
</dbReference>
<sequence length="54" mass="6126">MSNYLFFCLDCQEEFAQHMNMSEYEKGGLTCPKCGGKRVTQHVEAFSAVTSRKS</sequence>
<reference evidence="2" key="1">
    <citation type="submission" date="2021-04" db="EMBL/GenBank/DDBJ databases">
        <title>Phylogenetic analysis of Acidobacteriaceae.</title>
        <authorList>
            <person name="Qiu L."/>
            <person name="Zhang Q."/>
        </authorList>
    </citation>
    <scope>NUCLEOTIDE SEQUENCE</scope>
    <source>
        <strain evidence="2">DSM 25168</strain>
    </source>
</reference>
<protein>
    <submittedName>
        <fullName evidence="2">Zinc ribbon domain-containing protein</fullName>
    </submittedName>
</protein>
<keyword evidence="3" id="KW-1185">Reference proteome</keyword>
<dbReference type="EMBL" id="CP093313">
    <property type="protein sequence ID" value="UWZ84068.1"/>
    <property type="molecule type" value="Genomic_DNA"/>
</dbReference>
<evidence type="ECO:0000259" key="1">
    <source>
        <dbReference type="SMART" id="SM00834"/>
    </source>
</evidence>
<evidence type="ECO:0000313" key="3">
    <source>
        <dbReference type="Proteomes" id="UP001059380"/>
    </source>
</evidence>
<dbReference type="InterPro" id="IPR013429">
    <property type="entry name" value="Regulatory_FmdB_Zinc_ribbon"/>
</dbReference>
<dbReference type="AlphaFoldDB" id="A0A9J7BMF6"/>
<dbReference type="Proteomes" id="UP001059380">
    <property type="component" value="Chromosome"/>
</dbReference>
<feature type="domain" description="Putative regulatory protein FmdB zinc ribbon" evidence="1">
    <location>
        <begin position="1"/>
        <end position="44"/>
    </location>
</feature>
<organism evidence="2 3">
    <name type="scientific">Occallatibacter riparius</name>
    <dbReference type="NCBI Taxonomy" id="1002689"/>
    <lineage>
        <taxon>Bacteria</taxon>
        <taxon>Pseudomonadati</taxon>
        <taxon>Acidobacteriota</taxon>
        <taxon>Terriglobia</taxon>
        <taxon>Terriglobales</taxon>
        <taxon>Acidobacteriaceae</taxon>
        <taxon>Occallatibacter</taxon>
    </lineage>
</organism>
<proteinExistence type="predicted"/>
<dbReference type="KEGG" id="orp:MOP44_26360"/>